<feature type="transmembrane region" description="Helical" evidence="7">
    <location>
        <begin position="12"/>
        <end position="30"/>
    </location>
</feature>
<feature type="transmembrane region" description="Helical" evidence="7">
    <location>
        <begin position="335"/>
        <end position="358"/>
    </location>
</feature>
<reference evidence="9 10" key="1">
    <citation type="journal article" date="2010" name="J. Bacteriol.">
        <title>Genome sequence of the oligotrophic marine Gammaproteobacterium HTCC2143, isolated from the Oregon Coast.</title>
        <authorList>
            <person name="Oh H.M."/>
            <person name="Kang I."/>
            <person name="Ferriera S."/>
            <person name="Giovannoni S.J."/>
            <person name="Cho J.C."/>
        </authorList>
    </citation>
    <scope>NUCLEOTIDE SEQUENCE [LARGE SCALE GENOMIC DNA]</scope>
    <source>
        <strain evidence="9 10">HTCC2143</strain>
    </source>
</reference>
<dbReference type="InterPro" id="IPR038770">
    <property type="entry name" value="Na+/solute_symporter_sf"/>
</dbReference>
<keyword evidence="10" id="KW-1185">Reference proteome</keyword>
<evidence type="ECO:0000313" key="10">
    <source>
        <dbReference type="Proteomes" id="UP000004931"/>
    </source>
</evidence>
<dbReference type="PANTHER" id="PTHR43021">
    <property type="entry name" value="NA(+)/H(+) ANTIPORTER-RELATED"/>
    <property type="match status" value="1"/>
</dbReference>
<keyword evidence="6 7" id="KW-0472">Membrane</keyword>
<evidence type="ECO:0000256" key="4">
    <source>
        <dbReference type="ARBA" id="ARBA00022989"/>
    </source>
</evidence>
<gene>
    <name evidence="9" type="ORF">GP2143_02439</name>
</gene>
<evidence type="ECO:0000313" key="9">
    <source>
        <dbReference type="EMBL" id="EAW30745.1"/>
    </source>
</evidence>
<feature type="transmembrane region" description="Helical" evidence="7">
    <location>
        <begin position="42"/>
        <end position="61"/>
    </location>
</feature>
<keyword evidence="5" id="KW-0406">Ion transport</keyword>
<proteinExistence type="predicted"/>
<evidence type="ECO:0000256" key="3">
    <source>
        <dbReference type="ARBA" id="ARBA00022692"/>
    </source>
</evidence>
<dbReference type="STRING" id="247633.GP2143_02439"/>
<dbReference type="OrthoDB" id="9778229at2"/>
<dbReference type="Pfam" id="PF00999">
    <property type="entry name" value="Na_H_Exchanger"/>
    <property type="match status" value="1"/>
</dbReference>
<feature type="transmembrane region" description="Helical" evidence="7">
    <location>
        <begin position="296"/>
        <end position="314"/>
    </location>
</feature>
<keyword evidence="2" id="KW-0050">Antiport</keyword>
<organism evidence="9 10">
    <name type="scientific">marine gamma proteobacterium HTCC2143</name>
    <dbReference type="NCBI Taxonomy" id="247633"/>
    <lineage>
        <taxon>Bacteria</taxon>
        <taxon>Pseudomonadati</taxon>
        <taxon>Pseudomonadota</taxon>
        <taxon>Gammaproteobacteria</taxon>
        <taxon>Cellvibrionales</taxon>
        <taxon>Spongiibacteraceae</taxon>
        <taxon>BD1-7 clade</taxon>
    </lineage>
</organism>
<dbReference type="InterPro" id="IPR006153">
    <property type="entry name" value="Cation/H_exchanger_TM"/>
</dbReference>
<dbReference type="EMBL" id="AAVT01000006">
    <property type="protein sequence ID" value="EAW30745.1"/>
    <property type="molecule type" value="Genomic_DNA"/>
</dbReference>
<dbReference type="PANTHER" id="PTHR43021:SF2">
    <property type="entry name" value="CATION_H+ EXCHANGER DOMAIN-CONTAINING PROTEIN"/>
    <property type="match status" value="1"/>
</dbReference>
<feature type="transmembrane region" description="Helical" evidence="7">
    <location>
        <begin position="67"/>
        <end position="86"/>
    </location>
</feature>
<evidence type="ECO:0000256" key="2">
    <source>
        <dbReference type="ARBA" id="ARBA00022449"/>
    </source>
</evidence>
<dbReference type="AlphaFoldDB" id="A0YEA9"/>
<sequence>MNISATLQPDYVFLLTIGSVLISGILISALGRNTFLPRVSLLLLFGVIIGRGGLDLIPVIFSNQFEIISEIALLMVGFLLGGKLTVSSLEHYWRDTLWISIAAAVFTALIVTSALMVFGVPFELSIILGCLSSATDPAAILDVTQESNYTKSFKNLLLSIVSFDDAWALLLFGLGVAVVSSLSIVGAEYSALLIVAKDIGGAILIGLIIGFPAAFLTGRVKPGQPILSEALGAVFVCGGLALWLGVSFLIAAMVLGAVVGNFAKHHEQPLHAVEGIEWPFMVIFFVLAGANLELNTMGSVGLICAVYIPFRIIGKIVGASIGSRFSHADRQTRQWMGVALLPQAGVAIGMALVASSFIPEYHQMLLSVAVVSTVFFEIIGPIFTRFALQHVEHV</sequence>
<evidence type="ECO:0000256" key="5">
    <source>
        <dbReference type="ARBA" id="ARBA00023065"/>
    </source>
</evidence>
<feature type="transmembrane region" description="Helical" evidence="7">
    <location>
        <begin position="166"/>
        <end position="187"/>
    </location>
</feature>
<accession>A0YEA9</accession>
<evidence type="ECO:0000259" key="8">
    <source>
        <dbReference type="Pfam" id="PF00999"/>
    </source>
</evidence>
<evidence type="ECO:0000256" key="7">
    <source>
        <dbReference type="SAM" id="Phobius"/>
    </source>
</evidence>
<comment type="caution">
    <text evidence="9">The sequence shown here is derived from an EMBL/GenBank/DDBJ whole genome shotgun (WGS) entry which is preliminary data.</text>
</comment>
<feature type="transmembrane region" description="Helical" evidence="7">
    <location>
        <begin position="199"/>
        <end position="218"/>
    </location>
</feature>
<feature type="transmembrane region" description="Helical" evidence="7">
    <location>
        <begin position="270"/>
        <end position="290"/>
    </location>
</feature>
<name>A0YEA9_9GAMM</name>
<dbReference type="GO" id="GO:0015297">
    <property type="term" value="F:antiporter activity"/>
    <property type="evidence" value="ECO:0007669"/>
    <property type="project" value="UniProtKB-KW"/>
</dbReference>
<protein>
    <recommendedName>
        <fullName evidence="8">Cation/H+ exchanger transmembrane domain-containing protein</fullName>
    </recommendedName>
</protein>
<feature type="transmembrane region" description="Helical" evidence="7">
    <location>
        <begin position="364"/>
        <end position="388"/>
    </location>
</feature>
<dbReference type="Proteomes" id="UP000004931">
    <property type="component" value="Unassembled WGS sequence"/>
</dbReference>
<comment type="subcellular location">
    <subcellularLocation>
        <location evidence="1">Membrane</location>
        <topology evidence="1">Multi-pass membrane protein</topology>
    </subcellularLocation>
</comment>
<keyword evidence="4 7" id="KW-1133">Transmembrane helix</keyword>
<keyword evidence="3 7" id="KW-0812">Transmembrane</keyword>
<feature type="transmembrane region" description="Helical" evidence="7">
    <location>
        <begin position="98"/>
        <end position="118"/>
    </location>
</feature>
<feature type="transmembrane region" description="Helical" evidence="7">
    <location>
        <begin position="230"/>
        <end position="258"/>
    </location>
</feature>
<dbReference type="GO" id="GO:1902600">
    <property type="term" value="P:proton transmembrane transport"/>
    <property type="evidence" value="ECO:0007669"/>
    <property type="project" value="InterPro"/>
</dbReference>
<evidence type="ECO:0000256" key="1">
    <source>
        <dbReference type="ARBA" id="ARBA00004141"/>
    </source>
</evidence>
<dbReference type="Gene3D" id="1.20.1530.20">
    <property type="match status" value="1"/>
</dbReference>
<dbReference type="GO" id="GO:0016020">
    <property type="term" value="C:membrane"/>
    <property type="evidence" value="ECO:0007669"/>
    <property type="project" value="UniProtKB-SubCell"/>
</dbReference>
<feature type="domain" description="Cation/H+ exchanger transmembrane" evidence="8">
    <location>
        <begin position="20"/>
        <end position="386"/>
    </location>
</feature>
<evidence type="ECO:0000256" key="6">
    <source>
        <dbReference type="ARBA" id="ARBA00023136"/>
    </source>
</evidence>
<dbReference type="eggNOG" id="COG0025">
    <property type="taxonomic scope" value="Bacteria"/>
</dbReference>
<keyword evidence="2" id="KW-0813">Transport</keyword>